<reference evidence="2" key="1">
    <citation type="journal article" date="2023" name="Proc. Natl. Acad. Sci. U.S.A.">
        <title>Genomic and structural basis for evolution of tropane alkaloid biosynthesis.</title>
        <authorList>
            <person name="Wanga Y.-J."/>
            <person name="Taina T."/>
            <person name="Yua J.-Y."/>
            <person name="Lia J."/>
            <person name="Xua B."/>
            <person name="Chenc J."/>
            <person name="D'Auriad J.C."/>
            <person name="Huanga J.-P."/>
            <person name="Huanga S.-X."/>
        </authorList>
    </citation>
    <scope>NUCLEOTIDE SEQUENCE [LARGE SCALE GENOMIC DNA]</scope>
    <source>
        <strain evidence="2">cv. KIB-2019</strain>
    </source>
</reference>
<dbReference type="EMBL" id="JAJAGQ010000013">
    <property type="protein sequence ID" value="KAJ8546047.1"/>
    <property type="molecule type" value="Genomic_DNA"/>
</dbReference>
<accession>A0A9Q1R9Q0</accession>
<dbReference type="Proteomes" id="UP001152561">
    <property type="component" value="Unassembled WGS sequence"/>
</dbReference>
<sequence length="75" mass="8454">MRDTEKVKVATDCSLNGSKKKSERTDSFDARTIFGQYGSEEWGECLIREAHLSQRNLRLEIGSVAAKAYVQTPNM</sequence>
<dbReference type="GO" id="GO:0006355">
    <property type="term" value="P:regulation of DNA-templated transcription"/>
    <property type="evidence" value="ECO:0007669"/>
    <property type="project" value="TreeGrafter"/>
</dbReference>
<organism evidence="1 2">
    <name type="scientific">Anisodus acutangulus</name>
    <dbReference type="NCBI Taxonomy" id="402998"/>
    <lineage>
        <taxon>Eukaryota</taxon>
        <taxon>Viridiplantae</taxon>
        <taxon>Streptophyta</taxon>
        <taxon>Embryophyta</taxon>
        <taxon>Tracheophyta</taxon>
        <taxon>Spermatophyta</taxon>
        <taxon>Magnoliopsida</taxon>
        <taxon>eudicotyledons</taxon>
        <taxon>Gunneridae</taxon>
        <taxon>Pentapetalae</taxon>
        <taxon>asterids</taxon>
        <taxon>lamiids</taxon>
        <taxon>Solanales</taxon>
        <taxon>Solanaceae</taxon>
        <taxon>Solanoideae</taxon>
        <taxon>Hyoscyameae</taxon>
        <taxon>Anisodus</taxon>
    </lineage>
</organism>
<dbReference type="PANTHER" id="PTHR13360">
    <property type="entry name" value="ACTIVATING SIGNAL COINTEGRATOR 1 COMPLEX SUBUNIT 1"/>
    <property type="match status" value="1"/>
</dbReference>
<evidence type="ECO:0000313" key="1">
    <source>
        <dbReference type="EMBL" id="KAJ8546047.1"/>
    </source>
</evidence>
<dbReference type="PANTHER" id="PTHR13360:SF1">
    <property type="entry name" value="ACTIVATING SIGNAL COINTEGRATOR 1 COMPLEX SUBUNIT 1"/>
    <property type="match status" value="1"/>
</dbReference>
<name>A0A9Q1R9Q0_9SOLA</name>
<evidence type="ECO:0000313" key="2">
    <source>
        <dbReference type="Proteomes" id="UP001152561"/>
    </source>
</evidence>
<comment type="caution">
    <text evidence="1">The sequence shown here is derived from an EMBL/GenBank/DDBJ whole genome shotgun (WGS) entry which is preliminary data.</text>
</comment>
<proteinExistence type="predicted"/>
<dbReference type="InterPro" id="IPR009210">
    <property type="entry name" value="ASCC1"/>
</dbReference>
<keyword evidence="2" id="KW-1185">Reference proteome</keyword>
<gene>
    <name evidence="1" type="ORF">K7X08_018630</name>
</gene>
<dbReference type="GO" id="GO:0006307">
    <property type="term" value="P:DNA alkylation repair"/>
    <property type="evidence" value="ECO:0007669"/>
    <property type="project" value="InterPro"/>
</dbReference>
<dbReference type="OrthoDB" id="277832at2759"/>
<dbReference type="GO" id="GO:0005634">
    <property type="term" value="C:nucleus"/>
    <property type="evidence" value="ECO:0007669"/>
    <property type="project" value="TreeGrafter"/>
</dbReference>
<dbReference type="AlphaFoldDB" id="A0A9Q1R9Q0"/>
<protein>
    <submittedName>
        <fullName evidence="1">Uncharacterized protein</fullName>
    </submittedName>
</protein>